<gene>
    <name evidence="1" type="ORF">C8F04DRAFT_984261</name>
</gene>
<reference evidence="1" key="1">
    <citation type="submission" date="2023-03" db="EMBL/GenBank/DDBJ databases">
        <title>Massive genome expansion in bonnet fungi (Mycena s.s.) driven by repeated elements and novel gene families across ecological guilds.</title>
        <authorList>
            <consortium name="Lawrence Berkeley National Laboratory"/>
            <person name="Harder C.B."/>
            <person name="Miyauchi S."/>
            <person name="Viragh M."/>
            <person name="Kuo A."/>
            <person name="Thoen E."/>
            <person name="Andreopoulos B."/>
            <person name="Lu D."/>
            <person name="Skrede I."/>
            <person name="Drula E."/>
            <person name="Henrissat B."/>
            <person name="Morin E."/>
            <person name="Kohler A."/>
            <person name="Barry K."/>
            <person name="LaButti K."/>
            <person name="Morin E."/>
            <person name="Salamov A."/>
            <person name="Lipzen A."/>
            <person name="Mereny Z."/>
            <person name="Hegedus B."/>
            <person name="Baldrian P."/>
            <person name="Stursova M."/>
            <person name="Weitz H."/>
            <person name="Taylor A."/>
            <person name="Grigoriev I.V."/>
            <person name="Nagy L.G."/>
            <person name="Martin F."/>
            <person name="Kauserud H."/>
        </authorList>
    </citation>
    <scope>NUCLEOTIDE SEQUENCE</scope>
    <source>
        <strain evidence="1">CBHHK200</strain>
    </source>
</reference>
<proteinExistence type="predicted"/>
<name>A0AAD6WLS3_9AGAR</name>
<protein>
    <submittedName>
        <fullName evidence="1">Uncharacterized protein</fullName>
    </submittedName>
</protein>
<evidence type="ECO:0000313" key="2">
    <source>
        <dbReference type="Proteomes" id="UP001218188"/>
    </source>
</evidence>
<evidence type="ECO:0000313" key="1">
    <source>
        <dbReference type="EMBL" id="KAJ7015921.1"/>
    </source>
</evidence>
<comment type="caution">
    <text evidence="1">The sequence shown here is derived from an EMBL/GenBank/DDBJ whole genome shotgun (WGS) entry which is preliminary data.</text>
</comment>
<dbReference type="EMBL" id="JARJCM010000722">
    <property type="protein sequence ID" value="KAJ7015921.1"/>
    <property type="molecule type" value="Genomic_DNA"/>
</dbReference>
<dbReference type="AlphaFoldDB" id="A0AAD6WLS3"/>
<sequence length="57" mass="6887">IRNLGKCPCPRCLVEKDELDQVGTVRDDKKRVETQRVEDDRQRSWIQKARDWIYRKG</sequence>
<accession>A0AAD6WLS3</accession>
<feature type="non-terminal residue" evidence="1">
    <location>
        <position position="1"/>
    </location>
</feature>
<dbReference type="Proteomes" id="UP001218188">
    <property type="component" value="Unassembled WGS sequence"/>
</dbReference>
<keyword evidence="2" id="KW-1185">Reference proteome</keyword>
<organism evidence="1 2">
    <name type="scientific">Mycena alexandri</name>
    <dbReference type="NCBI Taxonomy" id="1745969"/>
    <lineage>
        <taxon>Eukaryota</taxon>
        <taxon>Fungi</taxon>
        <taxon>Dikarya</taxon>
        <taxon>Basidiomycota</taxon>
        <taxon>Agaricomycotina</taxon>
        <taxon>Agaricomycetes</taxon>
        <taxon>Agaricomycetidae</taxon>
        <taxon>Agaricales</taxon>
        <taxon>Marasmiineae</taxon>
        <taxon>Mycenaceae</taxon>
        <taxon>Mycena</taxon>
    </lineage>
</organism>